<dbReference type="InterPro" id="IPR027417">
    <property type="entry name" value="P-loop_NTPase"/>
</dbReference>
<dbReference type="Pfam" id="PF12698">
    <property type="entry name" value="ABC2_membrane_3"/>
    <property type="match status" value="2"/>
</dbReference>
<feature type="domain" description="ABC transporter" evidence="8">
    <location>
        <begin position="542"/>
        <end position="773"/>
    </location>
</feature>
<keyword evidence="10" id="KW-1185">Reference proteome</keyword>
<dbReference type="PANTHER" id="PTHR19229:SF250">
    <property type="entry name" value="ABC TRANSPORTER DOMAIN-CONTAINING PROTEIN-RELATED"/>
    <property type="match status" value="1"/>
</dbReference>
<feature type="transmembrane region" description="Helical" evidence="7">
    <location>
        <begin position="273"/>
        <end position="294"/>
    </location>
</feature>
<feature type="transmembrane region" description="Helical" evidence="7">
    <location>
        <begin position="1116"/>
        <end position="1145"/>
    </location>
</feature>
<evidence type="ECO:0000256" key="1">
    <source>
        <dbReference type="ARBA" id="ARBA00004141"/>
    </source>
</evidence>
<proteinExistence type="predicted"/>
<sequence>MSIRHYIDKFILLTWKLHKAQWNRPAELLWLIFAPLFLCCIAVGMRMGITLNERYNSYYAPVDLAQSWADLIGTLQERQKLGKQLNKSSNVFMPQLVLAWAPSDISLFGKIMELSLQELKSMELRNFSECSHMRKAISNEFLFAGVCFERGQIESNHEVTDNHLDEAVLPHFNYTIVFPSELRMFSASFIGDNWKTIYQDDPKTSIVRRLNEGSIDGHLGYVREGFINIQKAISETYLTMVSKPKAGIPKIVLRRFPVDGRIQDPLMHYINRGLPLLIIVGFLFPAQILVWQIVQEKQRQMRLYLINMNIGNIIHFAAWFFKGLAYMLISSLLITVIIKVPWKGNQSLLTQTPWYIILLVLCSYNVAATSFCLLVASFFKNTAFALRVATLLWLLTYMPFFVLWNNREKAVLVIRYIACALPNTVLALICESLLERECFVTSIWIDMRYSVIYNADRICVHQGACIFVITTLVYCAIGLYMDVWNTGETGGGRRKHIPAPAHSGDFTFQERDDSFMPQGSQPVGVKATKIYEVEPSHRRFKIKIKKLCKRYSNNTRGALNSFTWNVYENEVTVLMGHNGCGKTTLLKVLAGLVEPTRGVVMVSDYNIQTERHDASMQLGLALSDDLLLPDLSVADQIRFICMVKGASWKDASEEIETYTQLLHLTHVKHTKVKSLSSQERNLLSIICAFAGGSPVVLIDDIHADLDLVTQALVCNLINEEKSKRTILLVSNSTSLASHLADRLAIMSNGELKCTGSKPFLRNMYGHGFRLTCIKGNAFDLAELRNLLAKYLPNLTVESDIGYKITFVLETKYEDRFPSLFDALEEEMVNLDIISFRLRDTSLDEIFMRFGSEEGDVSGETNLLIEDLNLVLEEADSNGRAKGRRLTQMHIQALFYMRWVLNKRQIPVKVIYLLALLVATACTFSAVLLYGKNYQLIPISFNLTQLHSIDAFVETMSDSLDVLEMQEFFSELLFWYDGHVKVLETADISDFYLLQQSEFNKVVNFRYMFGASFGQDLITVWFNNIPLHAAPYGLNLVHNVIARRFVNEESSIDVTLQPLPFKARVNTLPQTPLSLGGMMAINFSFIFSNIWQGIAIASILEKSFKKQQFLTGVRLSIYSFCLSLFDAIRVVLMSIFMIMMIAVYLSPRHDFHLYIWVFFALIMNGFSVITLSYVLTSICKDPNNAFVAVSFINTIGIIIFTLTVGDRLADMSDAFQLLPQYTFSEIVFKLLFLYEYHWLCKDENIKFVSSKVEKCRITPNCCISYDYWRGNYGVIFDVFMLLCAIMVPLALFLVGEQYTLMACTCLHRAIPKKCIWSEKQDHQARHEGMGAYMVDESVIAERLRVEKLTEQERAELAAVCQGIGKSYGNKSILIRIDLCISKSECVGLMGYNNTGKTTLVKMMVGETRPSHGRIWVGGYSMELERAKCYPLMGYCAQLSILPKDITPREILHIQSKLHGLPTQFAIQVCDALSHLLGFQSCYHQLICLCTTGQVRRITFALAILGDPLLICVDGPPGGIDPNGKRTLYSLTAYMQNRGCSFLYTNLSGLDCERMCQRTPVLYDGQLWTMGAQEQRYRRGYLLEVHFKRKANADISTARSTWDRINQFPVSPHNKLILFVQVKFPEATLQHQQESSMTFFIPRNSTNFSEIFLIIRKDAFELNIEDFYITRNIVTGMQTDLFDRSALKIAT</sequence>
<dbReference type="GO" id="GO:0016020">
    <property type="term" value="C:membrane"/>
    <property type="evidence" value="ECO:0007669"/>
    <property type="project" value="UniProtKB-SubCell"/>
</dbReference>
<feature type="transmembrane region" description="Helical" evidence="7">
    <location>
        <begin position="909"/>
        <end position="929"/>
    </location>
</feature>
<dbReference type="InterPro" id="IPR026082">
    <property type="entry name" value="ABCA"/>
</dbReference>
<evidence type="ECO:0000256" key="6">
    <source>
        <dbReference type="ARBA" id="ARBA00023136"/>
    </source>
</evidence>
<feature type="transmembrane region" description="Helical" evidence="7">
    <location>
        <begin position="354"/>
        <end position="378"/>
    </location>
</feature>
<dbReference type="InterPro" id="IPR013525">
    <property type="entry name" value="ABC2_TM"/>
</dbReference>
<dbReference type="HOGENOM" id="CLU_000604_19_1_1"/>
<evidence type="ECO:0000259" key="8">
    <source>
        <dbReference type="PROSITE" id="PS50893"/>
    </source>
</evidence>
<dbReference type="GO" id="GO:0005319">
    <property type="term" value="F:lipid transporter activity"/>
    <property type="evidence" value="ECO:0007669"/>
    <property type="project" value="TreeGrafter"/>
</dbReference>
<dbReference type="STRING" id="7244.B4M1V2"/>
<feature type="transmembrane region" description="Helical" evidence="7">
    <location>
        <begin position="28"/>
        <end position="49"/>
    </location>
</feature>
<dbReference type="GO" id="GO:0005524">
    <property type="term" value="F:ATP binding"/>
    <property type="evidence" value="ECO:0007669"/>
    <property type="project" value="UniProtKB-KW"/>
</dbReference>
<dbReference type="GO" id="GO:0016887">
    <property type="term" value="F:ATP hydrolysis activity"/>
    <property type="evidence" value="ECO:0007669"/>
    <property type="project" value="InterPro"/>
</dbReference>
<name>B4M1V2_DROVI</name>
<evidence type="ECO:0000313" key="9">
    <source>
        <dbReference type="EMBL" id="EDW65656.2"/>
    </source>
</evidence>
<dbReference type="KEGG" id="dvi:6631685"/>
<dbReference type="InParanoid" id="B4M1V2"/>
<dbReference type="EMBL" id="CH940651">
    <property type="protein sequence ID" value="EDW65656.2"/>
    <property type="molecule type" value="Genomic_DNA"/>
</dbReference>
<keyword evidence="6 7" id="KW-0472">Membrane</keyword>
<protein>
    <recommendedName>
        <fullName evidence="8">ABC transporter domain-containing protein</fullName>
    </recommendedName>
</protein>
<feature type="transmembrane region" description="Helical" evidence="7">
    <location>
        <begin position="324"/>
        <end position="342"/>
    </location>
</feature>
<dbReference type="SUPFAM" id="SSF52540">
    <property type="entry name" value="P-loop containing nucleoside triphosphate hydrolases"/>
    <property type="match status" value="2"/>
</dbReference>
<reference evidence="9 10" key="1">
    <citation type="journal article" date="2007" name="Nature">
        <title>Evolution of genes and genomes on the Drosophila phylogeny.</title>
        <authorList>
            <consortium name="Drosophila 12 Genomes Consortium"/>
            <person name="Clark A.G."/>
            <person name="Eisen M.B."/>
            <person name="Smith D.R."/>
            <person name="Bergman C.M."/>
            <person name="Oliver B."/>
            <person name="Markow T.A."/>
            <person name="Kaufman T.C."/>
            <person name="Kellis M."/>
            <person name="Gelbart W."/>
            <person name="Iyer V.N."/>
            <person name="Pollard D.A."/>
            <person name="Sackton T.B."/>
            <person name="Larracuente A.M."/>
            <person name="Singh N.D."/>
            <person name="Abad J.P."/>
            <person name="Abt D.N."/>
            <person name="Adryan B."/>
            <person name="Aguade M."/>
            <person name="Akashi H."/>
            <person name="Anderson W.W."/>
            <person name="Aquadro C.F."/>
            <person name="Ardell D.H."/>
            <person name="Arguello R."/>
            <person name="Artieri C.G."/>
            <person name="Barbash D.A."/>
            <person name="Barker D."/>
            <person name="Barsanti P."/>
            <person name="Batterham P."/>
            <person name="Batzoglou S."/>
            <person name="Begun D."/>
            <person name="Bhutkar A."/>
            <person name="Blanco E."/>
            <person name="Bosak S.A."/>
            <person name="Bradley R.K."/>
            <person name="Brand A.D."/>
            <person name="Brent M.R."/>
            <person name="Brooks A.N."/>
            <person name="Brown R.H."/>
            <person name="Butlin R.K."/>
            <person name="Caggese C."/>
            <person name="Calvi B.R."/>
            <person name="Bernardo de Carvalho A."/>
            <person name="Caspi A."/>
            <person name="Castrezana S."/>
            <person name="Celniker S.E."/>
            <person name="Chang J.L."/>
            <person name="Chapple C."/>
            <person name="Chatterji S."/>
            <person name="Chinwalla A."/>
            <person name="Civetta A."/>
            <person name="Clifton S.W."/>
            <person name="Comeron J.M."/>
            <person name="Costello J.C."/>
            <person name="Coyne J.A."/>
            <person name="Daub J."/>
            <person name="David R.G."/>
            <person name="Delcher A.L."/>
            <person name="Delehaunty K."/>
            <person name="Do C.B."/>
            <person name="Ebling H."/>
            <person name="Edwards K."/>
            <person name="Eickbush T."/>
            <person name="Evans J.D."/>
            <person name="Filipski A."/>
            <person name="Findeiss S."/>
            <person name="Freyhult E."/>
            <person name="Fulton L."/>
            <person name="Fulton R."/>
            <person name="Garcia A.C."/>
            <person name="Gardiner A."/>
            <person name="Garfield D.A."/>
            <person name="Garvin B.E."/>
            <person name="Gibson G."/>
            <person name="Gilbert D."/>
            <person name="Gnerre S."/>
            <person name="Godfrey J."/>
            <person name="Good R."/>
            <person name="Gotea V."/>
            <person name="Gravely B."/>
            <person name="Greenberg A.J."/>
            <person name="Griffiths-Jones S."/>
            <person name="Gross S."/>
            <person name="Guigo R."/>
            <person name="Gustafson E.A."/>
            <person name="Haerty W."/>
            <person name="Hahn M.W."/>
            <person name="Halligan D.L."/>
            <person name="Halpern A.L."/>
            <person name="Halter G.M."/>
            <person name="Han M.V."/>
            <person name="Heger A."/>
            <person name="Hillier L."/>
            <person name="Hinrichs A.S."/>
            <person name="Holmes I."/>
            <person name="Hoskins R.A."/>
            <person name="Hubisz M.J."/>
            <person name="Hultmark D."/>
            <person name="Huntley M.A."/>
            <person name="Jaffe D.B."/>
            <person name="Jagadeeshan S."/>
            <person name="Jeck W.R."/>
            <person name="Johnson J."/>
            <person name="Jones C.D."/>
            <person name="Jordan W.C."/>
            <person name="Karpen G.H."/>
            <person name="Kataoka E."/>
            <person name="Keightley P.D."/>
            <person name="Kheradpour P."/>
            <person name="Kirkness E.F."/>
            <person name="Koerich L.B."/>
            <person name="Kristiansen K."/>
            <person name="Kudrna D."/>
            <person name="Kulathinal R.J."/>
            <person name="Kumar S."/>
            <person name="Kwok R."/>
            <person name="Lander E."/>
            <person name="Langley C.H."/>
            <person name="Lapoint R."/>
            <person name="Lazzaro B.P."/>
            <person name="Lee S.J."/>
            <person name="Levesque L."/>
            <person name="Li R."/>
            <person name="Lin C.F."/>
            <person name="Lin M.F."/>
            <person name="Lindblad-Toh K."/>
            <person name="Llopart A."/>
            <person name="Long M."/>
            <person name="Low L."/>
            <person name="Lozovsky E."/>
            <person name="Lu J."/>
            <person name="Luo M."/>
            <person name="Machado C.A."/>
            <person name="Makalowski W."/>
            <person name="Marzo M."/>
            <person name="Matsuda M."/>
            <person name="Matzkin L."/>
            <person name="McAllister B."/>
            <person name="McBride C.S."/>
            <person name="McKernan B."/>
            <person name="McKernan K."/>
            <person name="Mendez-Lago M."/>
            <person name="Minx P."/>
            <person name="Mollenhauer M.U."/>
            <person name="Montooth K."/>
            <person name="Mount S.M."/>
            <person name="Mu X."/>
            <person name="Myers E."/>
            <person name="Negre B."/>
            <person name="Newfeld S."/>
            <person name="Nielsen R."/>
            <person name="Noor M.A."/>
            <person name="O'Grady P."/>
            <person name="Pachter L."/>
            <person name="Papaceit M."/>
            <person name="Parisi M.J."/>
            <person name="Parisi M."/>
            <person name="Parts L."/>
            <person name="Pedersen J.S."/>
            <person name="Pesole G."/>
            <person name="Phillippy A.M."/>
            <person name="Ponting C.P."/>
            <person name="Pop M."/>
            <person name="Porcelli D."/>
            <person name="Powell J.R."/>
            <person name="Prohaska S."/>
            <person name="Pruitt K."/>
            <person name="Puig M."/>
            <person name="Quesneville H."/>
            <person name="Ram K.R."/>
            <person name="Rand D."/>
            <person name="Rasmussen M.D."/>
            <person name="Reed L.K."/>
            <person name="Reenan R."/>
            <person name="Reily A."/>
            <person name="Remington K.A."/>
            <person name="Rieger T.T."/>
            <person name="Ritchie M.G."/>
            <person name="Robin C."/>
            <person name="Rogers Y.H."/>
            <person name="Rohde C."/>
            <person name="Rozas J."/>
            <person name="Rubenfield M.J."/>
            <person name="Ruiz A."/>
            <person name="Russo S."/>
            <person name="Salzberg S.L."/>
            <person name="Sanchez-Gracia A."/>
            <person name="Saranga D.J."/>
            <person name="Sato H."/>
            <person name="Schaeffer S.W."/>
            <person name="Schatz M.C."/>
            <person name="Schlenke T."/>
            <person name="Schwartz R."/>
            <person name="Segarra C."/>
            <person name="Singh R.S."/>
            <person name="Sirot L."/>
            <person name="Sirota M."/>
            <person name="Sisneros N.B."/>
            <person name="Smith C.D."/>
            <person name="Smith T.F."/>
            <person name="Spieth J."/>
            <person name="Stage D.E."/>
            <person name="Stark A."/>
            <person name="Stephan W."/>
            <person name="Strausberg R.L."/>
            <person name="Strempel S."/>
            <person name="Sturgill D."/>
            <person name="Sutton G."/>
            <person name="Sutton G.G."/>
            <person name="Tao W."/>
            <person name="Teichmann S."/>
            <person name="Tobari Y.N."/>
            <person name="Tomimura Y."/>
            <person name="Tsolas J.M."/>
            <person name="Valente V.L."/>
            <person name="Venter E."/>
            <person name="Venter J.C."/>
            <person name="Vicario S."/>
            <person name="Vieira F.G."/>
            <person name="Vilella A.J."/>
            <person name="Villasante A."/>
            <person name="Walenz B."/>
            <person name="Wang J."/>
            <person name="Wasserman M."/>
            <person name="Watts T."/>
            <person name="Wilson D."/>
            <person name="Wilson R.K."/>
            <person name="Wing R.A."/>
            <person name="Wolfner M.F."/>
            <person name="Wong A."/>
            <person name="Wong G.K."/>
            <person name="Wu C.I."/>
            <person name="Wu G."/>
            <person name="Yamamoto D."/>
            <person name="Yang H.P."/>
            <person name="Yang S.P."/>
            <person name="Yorke J.A."/>
            <person name="Yoshida K."/>
            <person name="Zdobnov E."/>
            <person name="Zhang P."/>
            <person name="Zhang Y."/>
            <person name="Zimin A.V."/>
            <person name="Baldwin J."/>
            <person name="Abdouelleil A."/>
            <person name="Abdulkadir J."/>
            <person name="Abebe A."/>
            <person name="Abera B."/>
            <person name="Abreu J."/>
            <person name="Acer S.C."/>
            <person name="Aftuck L."/>
            <person name="Alexander A."/>
            <person name="An P."/>
            <person name="Anderson E."/>
            <person name="Anderson S."/>
            <person name="Arachi H."/>
            <person name="Azer M."/>
            <person name="Bachantsang P."/>
            <person name="Barry A."/>
            <person name="Bayul T."/>
            <person name="Berlin A."/>
            <person name="Bessette D."/>
            <person name="Bloom T."/>
            <person name="Blye J."/>
            <person name="Boguslavskiy L."/>
            <person name="Bonnet C."/>
            <person name="Boukhgalter B."/>
            <person name="Bourzgui I."/>
            <person name="Brown A."/>
            <person name="Cahill P."/>
            <person name="Channer S."/>
            <person name="Cheshatsang Y."/>
            <person name="Chuda L."/>
            <person name="Citroen M."/>
            <person name="Collymore A."/>
            <person name="Cooke P."/>
            <person name="Costello M."/>
            <person name="D'Aco K."/>
            <person name="Daza R."/>
            <person name="De Haan G."/>
            <person name="DeGray S."/>
            <person name="DeMaso C."/>
            <person name="Dhargay N."/>
            <person name="Dooley K."/>
            <person name="Dooley E."/>
            <person name="Doricent M."/>
            <person name="Dorje P."/>
            <person name="Dorjee K."/>
            <person name="Dupes A."/>
            <person name="Elong R."/>
            <person name="Falk J."/>
            <person name="Farina A."/>
            <person name="Faro S."/>
            <person name="Ferguson D."/>
            <person name="Fisher S."/>
            <person name="Foley C.D."/>
            <person name="Franke A."/>
            <person name="Friedrich D."/>
            <person name="Gadbois L."/>
            <person name="Gearin G."/>
            <person name="Gearin C.R."/>
            <person name="Giannoukos G."/>
            <person name="Goode T."/>
            <person name="Graham J."/>
            <person name="Grandbois E."/>
            <person name="Grewal S."/>
            <person name="Gyaltsen K."/>
            <person name="Hafez N."/>
            <person name="Hagos B."/>
            <person name="Hall J."/>
            <person name="Henson C."/>
            <person name="Hollinger A."/>
            <person name="Honan T."/>
            <person name="Huard M.D."/>
            <person name="Hughes L."/>
            <person name="Hurhula B."/>
            <person name="Husby M.E."/>
            <person name="Kamat A."/>
            <person name="Kanga B."/>
            <person name="Kashin S."/>
            <person name="Khazanovich D."/>
            <person name="Kisner P."/>
            <person name="Lance K."/>
            <person name="Lara M."/>
            <person name="Lee W."/>
            <person name="Lennon N."/>
            <person name="Letendre F."/>
            <person name="LeVine R."/>
            <person name="Lipovsky A."/>
            <person name="Liu X."/>
            <person name="Liu J."/>
            <person name="Liu S."/>
            <person name="Lokyitsang T."/>
            <person name="Lokyitsang Y."/>
            <person name="Lubonja R."/>
            <person name="Lui A."/>
            <person name="MacDonald P."/>
            <person name="Magnisalis V."/>
            <person name="Maru K."/>
            <person name="Matthews C."/>
            <person name="McCusker W."/>
            <person name="McDonough S."/>
            <person name="Mehta T."/>
            <person name="Meldrim J."/>
            <person name="Meneus L."/>
            <person name="Mihai O."/>
            <person name="Mihalev A."/>
            <person name="Mihova T."/>
            <person name="Mittelman R."/>
            <person name="Mlenga V."/>
            <person name="Montmayeur A."/>
            <person name="Mulrain L."/>
            <person name="Navidi A."/>
            <person name="Naylor J."/>
            <person name="Negash T."/>
            <person name="Nguyen T."/>
            <person name="Nguyen N."/>
            <person name="Nicol R."/>
            <person name="Norbu C."/>
            <person name="Norbu N."/>
            <person name="Novod N."/>
            <person name="O'Neill B."/>
            <person name="Osman S."/>
            <person name="Markiewicz E."/>
            <person name="Oyono O.L."/>
            <person name="Patti C."/>
            <person name="Phunkhang P."/>
            <person name="Pierre F."/>
            <person name="Priest M."/>
            <person name="Raghuraman S."/>
            <person name="Rege F."/>
            <person name="Reyes R."/>
            <person name="Rise C."/>
            <person name="Rogov P."/>
            <person name="Ross K."/>
            <person name="Ryan E."/>
            <person name="Settipalli S."/>
            <person name="Shea T."/>
            <person name="Sherpa N."/>
            <person name="Shi L."/>
            <person name="Shih D."/>
            <person name="Sparrow T."/>
            <person name="Spaulding J."/>
            <person name="Stalker J."/>
            <person name="Stange-Thomann N."/>
            <person name="Stavropoulos S."/>
            <person name="Stone C."/>
            <person name="Strader C."/>
            <person name="Tesfaye S."/>
            <person name="Thomson T."/>
            <person name="Thoulutsang Y."/>
            <person name="Thoulutsang D."/>
            <person name="Topham K."/>
            <person name="Topping I."/>
            <person name="Tsamla T."/>
            <person name="Vassiliev H."/>
            <person name="Vo A."/>
            <person name="Wangchuk T."/>
            <person name="Wangdi T."/>
            <person name="Weiand M."/>
            <person name="Wilkinson J."/>
            <person name="Wilson A."/>
            <person name="Yadav S."/>
            <person name="Young G."/>
            <person name="Yu Q."/>
            <person name="Zembek L."/>
            <person name="Zhong D."/>
            <person name="Zimmer A."/>
            <person name="Zwirko Z."/>
            <person name="Jaffe D.B."/>
            <person name="Alvarez P."/>
            <person name="Brockman W."/>
            <person name="Butler J."/>
            <person name="Chin C."/>
            <person name="Gnerre S."/>
            <person name="Grabherr M."/>
            <person name="Kleber M."/>
            <person name="Mauceli E."/>
            <person name="MacCallum I."/>
        </authorList>
    </citation>
    <scope>NUCLEOTIDE SEQUENCE [LARGE SCALE GENOMIC DNA]</scope>
    <source>
        <strain evidence="10">Tucson 15010-1051.87</strain>
    </source>
</reference>
<evidence type="ECO:0000256" key="2">
    <source>
        <dbReference type="ARBA" id="ARBA00022692"/>
    </source>
</evidence>
<evidence type="ECO:0000313" key="10">
    <source>
        <dbReference type="Proteomes" id="UP000008792"/>
    </source>
</evidence>
<dbReference type="Proteomes" id="UP000008792">
    <property type="component" value="Unassembled WGS sequence"/>
</dbReference>
<dbReference type="SMART" id="SM00382">
    <property type="entry name" value="AAA"/>
    <property type="match status" value="2"/>
</dbReference>
<evidence type="ECO:0000256" key="4">
    <source>
        <dbReference type="ARBA" id="ARBA00022840"/>
    </source>
</evidence>
<feature type="transmembrane region" description="Helical" evidence="7">
    <location>
        <begin position="1152"/>
        <end position="1172"/>
    </location>
</feature>
<evidence type="ECO:0000256" key="3">
    <source>
        <dbReference type="ARBA" id="ARBA00022741"/>
    </source>
</evidence>
<dbReference type="InterPro" id="IPR003593">
    <property type="entry name" value="AAA+_ATPase"/>
</dbReference>
<evidence type="ECO:0000256" key="7">
    <source>
        <dbReference type="SAM" id="Phobius"/>
    </source>
</evidence>
<feature type="transmembrane region" description="Helical" evidence="7">
    <location>
        <begin position="1273"/>
        <end position="1294"/>
    </location>
</feature>
<comment type="subcellular location">
    <subcellularLocation>
        <location evidence="1">Membrane</location>
        <topology evidence="1">Multi-pass membrane protein</topology>
    </subcellularLocation>
</comment>
<keyword evidence="4" id="KW-0067">ATP-binding</keyword>
<organism evidence="9 10">
    <name type="scientific">Drosophila virilis</name>
    <name type="common">Fruit fly</name>
    <dbReference type="NCBI Taxonomy" id="7244"/>
    <lineage>
        <taxon>Eukaryota</taxon>
        <taxon>Metazoa</taxon>
        <taxon>Ecdysozoa</taxon>
        <taxon>Arthropoda</taxon>
        <taxon>Hexapoda</taxon>
        <taxon>Insecta</taxon>
        <taxon>Pterygota</taxon>
        <taxon>Neoptera</taxon>
        <taxon>Endopterygota</taxon>
        <taxon>Diptera</taxon>
        <taxon>Brachycera</taxon>
        <taxon>Muscomorpha</taxon>
        <taxon>Ephydroidea</taxon>
        <taxon>Drosophilidae</taxon>
        <taxon>Drosophila</taxon>
    </lineage>
</organism>
<dbReference type="InterPro" id="IPR003439">
    <property type="entry name" value="ABC_transporter-like_ATP-bd"/>
</dbReference>
<keyword evidence="3" id="KW-0547">Nucleotide-binding</keyword>
<dbReference type="OrthoDB" id="10255969at2759"/>
<dbReference type="Gene3D" id="3.40.50.300">
    <property type="entry name" value="P-loop containing nucleotide triphosphate hydrolases"/>
    <property type="match status" value="2"/>
</dbReference>
<keyword evidence="5 7" id="KW-1133">Transmembrane helix</keyword>
<accession>B4M1V2</accession>
<feature type="transmembrane region" description="Helical" evidence="7">
    <location>
        <begin position="384"/>
        <end position="404"/>
    </location>
</feature>
<dbReference type="Pfam" id="PF00005">
    <property type="entry name" value="ABC_tran"/>
    <property type="match status" value="2"/>
</dbReference>
<feature type="transmembrane region" description="Helical" evidence="7">
    <location>
        <begin position="1072"/>
        <end position="1096"/>
    </location>
</feature>
<feature type="transmembrane region" description="Helical" evidence="7">
    <location>
        <begin position="1184"/>
        <end position="1204"/>
    </location>
</feature>
<dbReference type="PROSITE" id="PS50893">
    <property type="entry name" value="ABC_TRANSPORTER_2"/>
    <property type="match status" value="2"/>
</dbReference>
<evidence type="ECO:0000256" key="5">
    <source>
        <dbReference type="ARBA" id="ARBA00022989"/>
    </source>
</evidence>
<dbReference type="eggNOG" id="KOG0059">
    <property type="taxonomic scope" value="Eukaryota"/>
</dbReference>
<feature type="domain" description="ABC transporter" evidence="8">
    <location>
        <begin position="1342"/>
        <end position="1587"/>
    </location>
</feature>
<keyword evidence="2 7" id="KW-0812">Transmembrane</keyword>
<gene>
    <name evidence="9" type="primary">Dvir\GJ19382</name>
    <name evidence="9" type="ORF">Dvir_GJ19382</name>
</gene>
<dbReference type="PANTHER" id="PTHR19229">
    <property type="entry name" value="ATP-BINDING CASSETTE TRANSPORTER SUBFAMILY A ABCA"/>
    <property type="match status" value="1"/>
</dbReference>
<dbReference type="FunCoup" id="B4M1V2">
    <property type="interactions" value="33"/>
</dbReference>
<dbReference type="GO" id="GO:0140359">
    <property type="term" value="F:ABC-type transporter activity"/>
    <property type="evidence" value="ECO:0007669"/>
    <property type="project" value="InterPro"/>
</dbReference>